<name>A0AA40RD57_9BURK</name>
<evidence type="ECO:0000313" key="2">
    <source>
        <dbReference type="EMBL" id="KWZ61096.1"/>
    </source>
</evidence>
<evidence type="ECO:0000313" key="3">
    <source>
        <dbReference type="Proteomes" id="UP000070119"/>
    </source>
</evidence>
<protein>
    <submittedName>
        <fullName evidence="2">Uncharacterized protein</fullName>
    </submittedName>
</protein>
<keyword evidence="1" id="KW-0472">Membrane</keyword>
<evidence type="ECO:0000256" key="1">
    <source>
        <dbReference type="SAM" id="Phobius"/>
    </source>
</evidence>
<dbReference type="RefSeq" id="WP_059636784.1">
    <property type="nucleotide sequence ID" value="NZ_CM003771.1"/>
</dbReference>
<feature type="transmembrane region" description="Helical" evidence="1">
    <location>
        <begin position="42"/>
        <end position="64"/>
    </location>
</feature>
<dbReference type="Proteomes" id="UP000070119">
    <property type="component" value="Chromosome 1"/>
</dbReference>
<organism evidence="2 3">
    <name type="scientific">Burkholderia ubonensis</name>
    <dbReference type="NCBI Taxonomy" id="101571"/>
    <lineage>
        <taxon>Bacteria</taxon>
        <taxon>Pseudomonadati</taxon>
        <taxon>Pseudomonadota</taxon>
        <taxon>Betaproteobacteria</taxon>
        <taxon>Burkholderiales</taxon>
        <taxon>Burkholderiaceae</taxon>
        <taxon>Burkholderia</taxon>
        <taxon>Burkholderia cepacia complex</taxon>
    </lineage>
</organism>
<keyword evidence="1" id="KW-0812">Transmembrane</keyword>
<accession>A0AA40RD57</accession>
<keyword evidence="1" id="KW-1133">Transmembrane helix</keyword>
<dbReference type="EMBL" id="LNJU01000001">
    <property type="protein sequence ID" value="KWZ61096.1"/>
    <property type="molecule type" value="Genomic_DNA"/>
</dbReference>
<gene>
    <name evidence="2" type="ORF">WK57_11355</name>
</gene>
<dbReference type="AlphaFoldDB" id="A0AA40RD57"/>
<reference evidence="2 3" key="1">
    <citation type="submission" date="2015-11" db="EMBL/GenBank/DDBJ databases">
        <authorList>
            <person name="Sahl J."/>
            <person name="Wagner D."/>
            <person name="Keim P."/>
        </authorList>
    </citation>
    <scope>NUCLEOTIDE SEQUENCE [LARGE SCALE GENOMIC DNA]</scope>
    <source>
        <strain evidence="2 3">MSMB1157</strain>
    </source>
</reference>
<sequence length="65" mass="7114">MTVDTTMAEADLAKIHATTMRLQAEAAAQLDEMQATRRWERWVFLACVGGLIVGCGFALGSWLLS</sequence>
<proteinExistence type="predicted"/>
<comment type="caution">
    <text evidence="2">The sequence shown here is derived from an EMBL/GenBank/DDBJ whole genome shotgun (WGS) entry which is preliminary data.</text>
</comment>